<gene>
    <name evidence="3" type="ORF">CVT24_000941</name>
</gene>
<evidence type="ECO:0000256" key="1">
    <source>
        <dbReference type="SAM" id="MobiDB-lite"/>
    </source>
</evidence>
<sequence length="131" mass="14009">MAGLIDVFSLIVTFGLFGGAIYVIVSIVQSVNKSVSSTRESLKAQGLEISGSGVSVKTQKRFDREDYVDATQRGFVRAMGAASIRKADGSVLSVIPPTKMERQTSNMSVKSSESQEKKKKGSIFGGKNGKK</sequence>
<name>A0A409YCK6_9AGAR</name>
<dbReference type="EMBL" id="NHTK01001295">
    <property type="protein sequence ID" value="PPR00735.1"/>
    <property type="molecule type" value="Genomic_DNA"/>
</dbReference>
<dbReference type="OrthoDB" id="2505950at2759"/>
<proteinExistence type="predicted"/>
<feature type="region of interest" description="Disordered" evidence="1">
    <location>
        <begin position="96"/>
        <end position="131"/>
    </location>
</feature>
<evidence type="ECO:0000313" key="4">
    <source>
        <dbReference type="Proteomes" id="UP000284842"/>
    </source>
</evidence>
<keyword evidence="2" id="KW-0812">Transmembrane</keyword>
<keyword evidence="4" id="KW-1185">Reference proteome</keyword>
<feature type="transmembrane region" description="Helical" evidence="2">
    <location>
        <begin position="7"/>
        <end position="28"/>
    </location>
</feature>
<reference evidence="3 4" key="1">
    <citation type="journal article" date="2018" name="Evol. Lett.">
        <title>Horizontal gene cluster transfer increased hallucinogenic mushroom diversity.</title>
        <authorList>
            <person name="Reynolds H.T."/>
            <person name="Vijayakumar V."/>
            <person name="Gluck-Thaler E."/>
            <person name="Korotkin H.B."/>
            <person name="Matheny P.B."/>
            <person name="Slot J.C."/>
        </authorList>
    </citation>
    <scope>NUCLEOTIDE SEQUENCE [LARGE SCALE GENOMIC DNA]</scope>
    <source>
        <strain evidence="3 4">2629</strain>
    </source>
</reference>
<dbReference type="InParanoid" id="A0A409YCK6"/>
<organism evidence="3 4">
    <name type="scientific">Panaeolus cyanescens</name>
    <dbReference type="NCBI Taxonomy" id="181874"/>
    <lineage>
        <taxon>Eukaryota</taxon>
        <taxon>Fungi</taxon>
        <taxon>Dikarya</taxon>
        <taxon>Basidiomycota</taxon>
        <taxon>Agaricomycotina</taxon>
        <taxon>Agaricomycetes</taxon>
        <taxon>Agaricomycetidae</taxon>
        <taxon>Agaricales</taxon>
        <taxon>Agaricineae</taxon>
        <taxon>Galeropsidaceae</taxon>
        <taxon>Panaeolus</taxon>
    </lineage>
</organism>
<dbReference type="AlphaFoldDB" id="A0A409YCK6"/>
<keyword evidence="2" id="KW-1133">Transmembrane helix</keyword>
<comment type="caution">
    <text evidence="3">The sequence shown here is derived from an EMBL/GenBank/DDBJ whole genome shotgun (WGS) entry which is preliminary data.</text>
</comment>
<evidence type="ECO:0000313" key="3">
    <source>
        <dbReference type="EMBL" id="PPR00735.1"/>
    </source>
</evidence>
<keyword evidence="2" id="KW-0472">Membrane</keyword>
<protein>
    <submittedName>
        <fullName evidence="3">Uncharacterized protein</fullName>
    </submittedName>
</protein>
<accession>A0A409YCK6</accession>
<dbReference type="Proteomes" id="UP000284842">
    <property type="component" value="Unassembled WGS sequence"/>
</dbReference>
<evidence type="ECO:0000256" key="2">
    <source>
        <dbReference type="SAM" id="Phobius"/>
    </source>
</evidence>